<dbReference type="GO" id="GO:0005886">
    <property type="term" value="C:plasma membrane"/>
    <property type="evidence" value="ECO:0007669"/>
    <property type="project" value="UniProtKB-SubCell"/>
</dbReference>
<name>A0A0R1N382_9LACO</name>
<proteinExistence type="predicted"/>
<evidence type="ECO:0000313" key="10">
    <source>
        <dbReference type="EMBL" id="KRL14593.1"/>
    </source>
</evidence>
<evidence type="ECO:0000256" key="6">
    <source>
        <dbReference type="ARBA" id="ARBA00022692"/>
    </source>
</evidence>
<keyword evidence="7 9" id="KW-1133">Transmembrane helix</keyword>
<feature type="transmembrane region" description="Helical" evidence="9">
    <location>
        <begin position="108"/>
        <end position="128"/>
    </location>
</feature>
<dbReference type="PATRIC" id="fig|1423792.3.peg.250"/>
<keyword evidence="3" id="KW-1003">Cell membrane</keyword>
<gene>
    <name evidence="10" type="ORF">FD09_GL000246</name>
</gene>
<feature type="transmembrane region" description="Helical" evidence="9">
    <location>
        <begin position="348"/>
        <end position="368"/>
    </location>
</feature>
<evidence type="ECO:0000256" key="5">
    <source>
        <dbReference type="ARBA" id="ARBA00022683"/>
    </source>
</evidence>
<dbReference type="InterPro" id="IPR013853">
    <property type="entry name" value="EIIC-GAT"/>
</dbReference>
<feature type="transmembrane region" description="Helical" evidence="9">
    <location>
        <begin position="20"/>
        <end position="42"/>
    </location>
</feature>
<evidence type="ECO:0000256" key="3">
    <source>
        <dbReference type="ARBA" id="ARBA00022475"/>
    </source>
</evidence>
<dbReference type="AlphaFoldDB" id="A0A0R1N382"/>
<feature type="transmembrane region" description="Helical" evidence="9">
    <location>
        <begin position="134"/>
        <end position="152"/>
    </location>
</feature>
<dbReference type="EMBL" id="AZEC01000001">
    <property type="protein sequence ID" value="KRL14593.1"/>
    <property type="molecule type" value="Genomic_DNA"/>
</dbReference>
<evidence type="ECO:0000256" key="4">
    <source>
        <dbReference type="ARBA" id="ARBA00022597"/>
    </source>
</evidence>
<evidence type="ECO:0000256" key="9">
    <source>
        <dbReference type="SAM" id="Phobius"/>
    </source>
</evidence>
<feature type="transmembrane region" description="Helical" evidence="9">
    <location>
        <begin position="316"/>
        <end position="336"/>
    </location>
</feature>
<feature type="transmembrane region" description="Helical" evidence="9">
    <location>
        <begin position="205"/>
        <end position="226"/>
    </location>
</feature>
<keyword evidence="8 9" id="KW-0472">Membrane</keyword>
<feature type="transmembrane region" description="Helical" evidence="9">
    <location>
        <begin position="292"/>
        <end position="311"/>
    </location>
</feature>
<keyword evidence="4" id="KW-0762">Sugar transport</keyword>
<dbReference type="STRING" id="1423792.FD09_GL000246"/>
<feature type="transmembrane region" description="Helical" evidence="9">
    <location>
        <begin position="164"/>
        <end position="185"/>
    </location>
</feature>
<dbReference type="PANTHER" id="PTHR37324">
    <property type="entry name" value="PTS SYSTEM GALACTITOL-SPECIFIC EIIC COMPONENT"/>
    <property type="match status" value="1"/>
</dbReference>
<keyword evidence="6 9" id="KW-0812">Transmembrane</keyword>
<reference evidence="10 11" key="1">
    <citation type="journal article" date="2015" name="Genome Announc.">
        <title>Expanding the biotechnology potential of lactobacilli through comparative genomics of 213 strains and associated genera.</title>
        <authorList>
            <person name="Sun Z."/>
            <person name="Harris H.M."/>
            <person name="McCann A."/>
            <person name="Guo C."/>
            <person name="Argimon S."/>
            <person name="Zhang W."/>
            <person name="Yang X."/>
            <person name="Jeffery I.B."/>
            <person name="Cooney J.C."/>
            <person name="Kagawa T.F."/>
            <person name="Liu W."/>
            <person name="Song Y."/>
            <person name="Salvetti E."/>
            <person name="Wrobel A."/>
            <person name="Rasinkangas P."/>
            <person name="Parkhill J."/>
            <person name="Rea M.C."/>
            <person name="O'Sullivan O."/>
            <person name="Ritari J."/>
            <person name="Douillard F.P."/>
            <person name="Paul Ross R."/>
            <person name="Yang R."/>
            <person name="Briner A.E."/>
            <person name="Felis G.E."/>
            <person name="de Vos W.M."/>
            <person name="Barrangou R."/>
            <person name="Klaenhammer T.R."/>
            <person name="Caufield P.W."/>
            <person name="Cui Y."/>
            <person name="Zhang H."/>
            <person name="O'Toole P.W."/>
        </authorList>
    </citation>
    <scope>NUCLEOTIDE SEQUENCE [LARGE SCALE GENOMIC DNA]</scope>
    <source>
        <strain evidence="10 11">DSM 12744</strain>
    </source>
</reference>
<dbReference type="PIRSF" id="PIRSF006304">
    <property type="entry name" value="GatC"/>
    <property type="match status" value="1"/>
</dbReference>
<keyword evidence="11" id="KW-1185">Reference proteome</keyword>
<evidence type="ECO:0000256" key="1">
    <source>
        <dbReference type="ARBA" id="ARBA00004651"/>
    </source>
</evidence>
<evidence type="ECO:0000256" key="2">
    <source>
        <dbReference type="ARBA" id="ARBA00022448"/>
    </source>
</evidence>
<dbReference type="PANTHER" id="PTHR37324:SF2">
    <property type="entry name" value="PTS SYSTEM GALACTITOL-SPECIFIC EIIC COMPONENT"/>
    <property type="match status" value="1"/>
</dbReference>
<keyword evidence="5" id="KW-0598">Phosphotransferase system</keyword>
<dbReference type="InterPro" id="IPR004703">
    <property type="entry name" value="PTS_sugar-sp_permease"/>
</dbReference>
<evidence type="ECO:0000256" key="7">
    <source>
        <dbReference type="ARBA" id="ARBA00022989"/>
    </source>
</evidence>
<organism evidence="10 11">
    <name type="scientific">Schleiferilactobacillus perolens DSM 12744</name>
    <dbReference type="NCBI Taxonomy" id="1423792"/>
    <lineage>
        <taxon>Bacteria</taxon>
        <taxon>Bacillati</taxon>
        <taxon>Bacillota</taxon>
        <taxon>Bacilli</taxon>
        <taxon>Lactobacillales</taxon>
        <taxon>Lactobacillaceae</taxon>
        <taxon>Schleiferilactobacillus</taxon>
    </lineage>
</organism>
<evidence type="ECO:0000313" key="11">
    <source>
        <dbReference type="Proteomes" id="UP000051330"/>
    </source>
</evidence>
<sequence length="409" mass="44908">MMPIIFFFVGMIFRLKVSQAFKAGMLVGIGFTGVSLVINLLLDNLGPASKQMVSNMGLHLTVVDTGWPTASTIGWGSPLMPVAVVGFLALNTILLITKVTKTVDIDIFNYWIFLLLGANVYAATHNFWLSIISTWVIFALTLIVADLTAPIIQKQYKSIDLEGISFPHLTCLAWIPFGIATNWIIEKIPGLNKVQLDPEKIQKRFGVFGEPMTLGFLLGAAIAALARYDVPKILTLAVNIAAAMVLLPKMIDILVSGLRIVRDAVEKQMKKWFPNRKFYIGMDTALLIGEPSVLATGLILIPIAIVLAFILPGNKVLPFVDLASLMFLLALITPFAKRNILRMTIAGTLILICIMYVGTDIGVFYTNAARMSKIAVPKGIQYMTNFIGSATTWIGWVWIKVCQLINAAF</sequence>
<comment type="caution">
    <text evidence="10">The sequence shown here is derived from an EMBL/GenBank/DDBJ whole genome shotgun (WGS) entry which is preliminary data.</text>
</comment>
<protein>
    <submittedName>
        <fullName evidence="10">Galactitol PTS, EIIC</fullName>
    </submittedName>
</protein>
<evidence type="ECO:0000256" key="8">
    <source>
        <dbReference type="ARBA" id="ARBA00023136"/>
    </source>
</evidence>
<feature type="transmembrane region" description="Helical" evidence="9">
    <location>
        <begin position="75"/>
        <end position="96"/>
    </location>
</feature>
<feature type="transmembrane region" description="Helical" evidence="9">
    <location>
        <begin position="380"/>
        <end position="399"/>
    </location>
</feature>
<comment type="subcellular location">
    <subcellularLocation>
        <location evidence="1">Cell membrane</location>
        <topology evidence="1">Multi-pass membrane protein</topology>
    </subcellularLocation>
</comment>
<accession>A0A0R1N382</accession>
<dbReference type="GO" id="GO:0015577">
    <property type="term" value="F:galactitol transmembrane transporter activity"/>
    <property type="evidence" value="ECO:0007669"/>
    <property type="project" value="InterPro"/>
</dbReference>
<keyword evidence="2" id="KW-0813">Transport</keyword>
<feature type="transmembrane region" description="Helical" evidence="9">
    <location>
        <begin position="233"/>
        <end position="251"/>
    </location>
</feature>
<dbReference type="GO" id="GO:0009401">
    <property type="term" value="P:phosphoenolpyruvate-dependent sugar phosphotransferase system"/>
    <property type="evidence" value="ECO:0007669"/>
    <property type="project" value="UniProtKB-KW"/>
</dbReference>
<dbReference type="Pfam" id="PF03611">
    <property type="entry name" value="EIIC-GAT"/>
    <property type="match status" value="1"/>
</dbReference>
<dbReference type="Proteomes" id="UP000051330">
    <property type="component" value="Unassembled WGS sequence"/>
</dbReference>